<dbReference type="OrthoDB" id="5370011at2759"/>
<organism evidence="2 3">
    <name type="scientific">Aulographum hederae CBS 113979</name>
    <dbReference type="NCBI Taxonomy" id="1176131"/>
    <lineage>
        <taxon>Eukaryota</taxon>
        <taxon>Fungi</taxon>
        <taxon>Dikarya</taxon>
        <taxon>Ascomycota</taxon>
        <taxon>Pezizomycotina</taxon>
        <taxon>Dothideomycetes</taxon>
        <taxon>Pleosporomycetidae</taxon>
        <taxon>Aulographales</taxon>
        <taxon>Aulographaceae</taxon>
    </lineage>
</organism>
<gene>
    <name evidence="2" type="ORF">K402DRAFT_116598</name>
</gene>
<evidence type="ECO:0000256" key="1">
    <source>
        <dbReference type="SAM" id="MobiDB-lite"/>
    </source>
</evidence>
<keyword evidence="3" id="KW-1185">Reference proteome</keyword>
<dbReference type="AlphaFoldDB" id="A0A6G1GW40"/>
<protein>
    <submittedName>
        <fullName evidence="2">Uncharacterized protein</fullName>
    </submittedName>
</protein>
<proteinExistence type="predicted"/>
<feature type="region of interest" description="Disordered" evidence="1">
    <location>
        <begin position="192"/>
        <end position="239"/>
    </location>
</feature>
<evidence type="ECO:0000313" key="3">
    <source>
        <dbReference type="Proteomes" id="UP000800041"/>
    </source>
</evidence>
<feature type="compositionally biased region" description="Pro residues" evidence="1">
    <location>
        <begin position="226"/>
        <end position="239"/>
    </location>
</feature>
<feature type="region of interest" description="Disordered" evidence="1">
    <location>
        <begin position="1"/>
        <end position="20"/>
    </location>
</feature>
<feature type="region of interest" description="Disordered" evidence="1">
    <location>
        <begin position="302"/>
        <end position="325"/>
    </location>
</feature>
<name>A0A6G1GW40_9PEZI</name>
<accession>A0A6G1GW40</accession>
<feature type="compositionally biased region" description="Polar residues" evidence="1">
    <location>
        <begin position="1"/>
        <end position="11"/>
    </location>
</feature>
<dbReference type="Proteomes" id="UP000800041">
    <property type="component" value="Unassembled WGS sequence"/>
</dbReference>
<evidence type="ECO:0000313" key="2">
    <source>
        <dbReference type="EMBL" id="KAF1985024.1"/>
    </source>
</evidence>
<dbReference type="EMBL" id="ML977164">
    <property type="protein sequence ID" value="KAF1985024.1"/>
    <property type="molecule type" value="Genomic_DNA"/>
</dbReference>
<reference evidence="2" key="1">
    <citation type="journal article" date="2020" name="Stud. Mycol.">
        <title>101 Dothideomycetes genomes: a test case for predicting lifestyles and emergence of pathogens.</title>
        <authorList>
            <person name="Haridas S."/>
            <person name="Albert R."/>
            <person name="Binder M."/>
            <person name="Bloem J."/>
            <person name="Labutti K."/>
            <person name="Salamov A."/>
            <person name="Andreopoulos B."/>
            <person name="Baker S."/>
            <person name="Barry K."/>
            <person name="Bills G."/>
            <person name="Bluhm B."/>
            <person name="Cannon C."/>
            <person name="Castanera R."/>
            <person name="Culley D."/>
            <person name="Daum C."/>
            <person name="Ezra D."/>
            <person name="Gonzalez J."/>
            <person name="Henrissat B."/>
            <person name="Kuo A."/>
            <person name="Liang C."/>
            <person name="Lipzen A."/>
            <person name="Lutzoni F."/>
            <person name="Magnuson J."/>
            <person name="Mondo S."/>
            <person name="Nolan M."/>
            <person name="Ohm R."/>
            <person name="Pangilinan J."/>
            <person name="Park H.-J."/>
            <person name="Ramirez L."/>
            <person name="Alfaro M."/>
            <person name="Sun H."/>
            <person name="Tritt A."/>
            <person name="Yoshinaga Y."/>
            <person name="Zwiers L.-H."/>
            <person name="Turgeon B."/>
            <person name="Goodwin S."/>
            <person name="Spatafora J."/>
            <person name="Crous P."/>
            <person name="Grigoriev I."/>
        </authorList>
    </citation>
    <scope>NUCLEOTIDE SEQUENCE</scope>
    <source>
        <strain evidence="2">CBS 113979</strain>
    </source>
</reference>
<sequence length="405" mass="45049">MSAPGPSSSTARPVEGTLRRPSFTVYVRKMRDMLKRRLSSRDSIPTTMNAAAPSETETAVAHAASQTDPVEIPPPVTTAVVDPATSSALQAATYVDSALSYPSPIMFARNPAQQERAQALFAKYGLPFDVGVLQAPPSVSLAAAPQRERVQRPPRVRVHFNCHICNSTFGRDKTCIKCQHYRCKDCPRYPTKKERKPKEKATTVDGQNNSPKEMEPTSKRVKCSVPTPPSTANPTPPKVDPAIVSAFTGHKFVSQPKRQRVRRTCHKCSTEYLPPTALTCTGCQHRRCAKCPRDPAKKEKWVNGYPGDVTASESEGEGEKENMPQVQRVMRKPRMRVRWLCEDCGVVFTEEQTKCKDCGHTRCEGCPRRPPRKSTVDQDLRSLESRLHDLRMLQDVGIPVRPSTS</sequence>